<dbReference type="PRINTS" id="PR00507">
    <property type="entry name" value="N12N6MTFRASE"/>
</dbReference>
<dbReference type="SUPFAM" id="SSF53335">
    <property type="entry name" value="S-adenosyl-L-methionine-dependent methyltransferases"/>
    <property type="match status" value="1"/>
</dbReference>
<evidence type="ECO:0000313" key="2">
    <source>
        <dbReference type="Proteomes" id="UP000647241"/>
    </source>
</evidence>
<dbReference type="AlphaFoldDB" id="A0A917M9S7"/>
<dbReference type="Gene3D" id="3.40.50.150">
    <property type="entry name" value="Vaccinia Virus protein VP39"/>
    <property type="match status" value="1"/>
</dbReference>
<proteinExistence type="predicted"/>
<dbReference type="EMBL" id="BMGT01000004">
    <property type="protein sequence ID" value="GGG86656.1"/>
    <property type="molecule type" value="Genomic_DNA"/>
</dbReference>
<evidence type="ECO:0008006" key="3">
    <source>
        <dbReference type="Google" id="ProtNLM"/>
    </source>
</evidence>
<dbReference type="Proteomes" id="UP000647241">
    <property type="component" value="Unassembled WGS sequence"/>
</dbReference>
<protein>
    <recommendedName>
        <fullName evidence="3">Methyltransferase family protein</fullName>
    </recommendedName>
</protein>
<comment type="caution">
    <text evidence="1">The sequence shown here is derived from an EMBL/GenBank/DDBJ whole genome shotgun (WGS) entry which is preliminary data.</text>
</comment>
<dbReference type="InterPro" id="IPR029063">
    <property type="entry name" value="SAM-dependent_MTases_sf"/>
</dbReference>
<keyword evidence="2" id="KW-1185">Reference proteome</keyword>
<accession>A0A917M9S7</accession>
<sequence>MSKLTKQQAALHAEACELLRKDVLTDDDRLFVLDHWQESANHINGLAGAFFTPTALARDFAIETFGGRILDLCAGIGSLAYAAYSHSAWSSDLPQITCVEINPDYIAVGKKILPEATWVRADVLDLPPHLTGFDCVIANPPFGRIKQPGKAPRYSGSEFEYKVIDIASDRAKHGVFIVPQSSAPFRLSGRQTFLQATSEKYQRFVGETSIELEPNCGIDTSVSAGGWKGASVITEIVLADFEQARSRRIPQRMFSMQAELFADPDRLAA</sequence>
<dbReference type="CDD" id="cd02440">
    <property type="entry name" value="AdoMet_MTases"/>
    <property type="match status" value="1"/>
</dbReference>
<gene>
    <name evidence="1" type="ORF">GCM10011585_33280</name>
</gene>
<name>A0A917M9S7_9BACT</name>
<evidence type="ECO:0000313" key="1">
    <source>
        <dbReference type="EMBL" id="GGG86656.1"/>
    </source>
</evidence>
<reference evidence="1" key="1">
    <citation type="journal article" date="2014" name="Int. J. Syst. Evol. Microbiol.">
        <title>Complete genome sequence of Corynebacterium casei LMG S-19264T (=DSM 44701T), isolated from a smear-ripened cheese.</title>
        <authorList>
            <consortium name="US DOE Joint Genome Institute (JGI-PGF)"/>
            <person name="Walter F."/>
            <person name="Albersmeier A."/>
            <person name="Kalinowski J."/>
            <person name="Ruckert C."/>
        </authorList>
    </citation>
    <scope>NUCLEOTIDE SEQUENCE</scope>
    <source>
        <strain evidence="1">CGMCC 1.12997</strain>
    </source>
</reference>
<organism evidence="1 2">
    <name type="scientific">Edaphobacter dinghuensis</name>
    <dbReference type="NCBI Taxonomy" id="1560005"/>
    <lineage>
        <taxon>Bacteria</taxon>
        <taxon>Pseudomonadati</taxon>
        <taxon>Acidobacteriota</taxon>
        <taxon>Terriglobia</taxon>
        <taxon>Terriglobales</taxon>
        <taxon>Acidobacteriaceae</taxon>
        <taxon>Edaphobacter</taxon>
    </lineage>
</organism>
<dbReference type="RefSeq" id="WP_188555373.1">
    <property type="nucleotide sequence ID" value="NZ_BMGT01000004.1"/>
</dbReference>
<reference evidence="1" key="2">
    <citation type="submission" date="2020-09" db="EMBL/GenBank/DDBJ databases">
        <authorList>
            <person name="Sun Q."/>
            <person name="Zhou Y."/>
        </authorList>
    </citation>
    <scope>NUCLEOTIDE SEQUENCE</scope>
    <source>
        <strain evidence="1">CGMCC 1.12997</strain>
    </source>
</reference>